<evidence type="ECO:0000313" key="5">
    <source>
        <dbReference type="Proteomes" id="UP000011581"/>
    </source>
</evidence>
<dbReference type="RefSeq" id="WP_008366237.1">
    <property type="nucleotide sequence ID" value="NZ_AOJF01000032.1"/>
</dbReference>
<accession>M0NUN7</accession>
<dbReference type="PANTHER" id="PTHR43479">
    <property type="entry name" value="ACREF/ENVCD OPERON REPRESSOR-RELATED"/>
    <property type="match status" value="1"/>
</dbReference>
<gene>
    <name evidence="4" type="ORF">C470_07119</name>
</gene>
<evidence type="ECO:0000256" key="1">
    <source>
        <dbReference type="ARBA" id="ARBA00023125"/>
    </source>
</evidence>
<dbReference type="PRINTS" id="PR00455">
    <property type="entry name" value="HTHTETR"/>
</dbReference>
<dbReference type="InterPro" id="IPR001647">
    <property type="entry name" value="HTH_TetR"/>
</dbReference>
<dbReference type="InterPro" id="IPR050624">
    <property type="entry name" value="HTH-type_Tx_Regulator"/>
</dbReference>
<proteinExistence type="predicted"/>
<dbReference type="Pfam" id="PF00440">
    <property type="entry name" value="TetR_N"/>
    <property type="match status" value="1"/>
</dbReference>
<feature type="domain" description="HTH tetR-type" evidence="3">
    <location>
        <begin position="10"/>
        <end position="70"/>
    </location>
</feature>
<keyword evidence="1 2" id="KW-0238">DNA-binding</keyword>
<dbReference type="EMBL" id="AOJF01000032">
    <property type="protein sequence ID" value="EMA61278.1"/>
    <property type="molecule type" value="Genomic_DNA"/>
</dbReference>
<reference evidence="4 5" key="1">
    <citation type="journal article" date="2014" name="PLoS Genet.">
        <title>Phylogenetically driven sequencing of extremely halophilic archaea reveals strategies for static and dynamic osmo-response.</title>
        <authorList>
            <person name="Becker E.A."/>
            <person name="Seitzer P.M."/>
            <person name="Tritt A."/>
            <person name="Larsen D."/>
            <person name="Krusor M."/>
            <person name="Yao A.I."/>
            <person name="Wu D."/>
            <person name="Madern D."/>
            <person name="Eisen J.A."/>
            <person name="Darling A.E."/>
            <person name="Facciotti M.T."/>
        </authorList>
    </citation>
    <scope>NUCLEOTIDE SEQUENCE [LARGE SCALE GENOMIC DNA]</scope>
    <source>
        <strain evidence="4 5">JCM 13561</strain>
    </source>
</reference>
<evidence type="ECO:0000313" key="4">
    <source>
        <dbReference type="EMBL" id="EMA61278.1"/>
    </source>
</evidence>
<dbReference type="Proteomes" id="UP000011581">
    <property type="component" value="Unassembled WGS sequence"/>
</dbReference>
<dbReference type="InterPro" id="IPR009057">
    <property type="entry name" value="Homeodomain-like_sf"/>
</dbReference>
<dbReference type="AlphaFoldDB" id="M0NUN7"/>
<sequence>MSRFTDRDRERIRSQLLEAGKELFTQFGFERTRISDLTARAEIGTSTFYQFFDSKEELYVKVLLLERQRLEEKIADVVAEGETPREEVRLFLKTTLHEVQANPLISALIVDGELRTVQDKLEELEADREFSDNHDTSPDLPFAERWATLDSFRYDNQDLIDQLFISLVFTVRSRNAPVGADSTVDYDQVENALVETVVDGLFDDSYQD</sequence>
<dbReference type="SUPFAM" id="SSF46689">
    <property type="entry name" value="Homeodomain-like"/>
    <property type="match status" value="1"/>
</dbReference>
<dbReference type="GO" id="GO:0003677">
    <property type="term" value="F:DNA binding"/>
    <property type="evidence" value="ECO:0007669"/>
    <property type="project" value="UniProtKB-UniRule"/>
</dbReference>
<feature type="DNA-binding region" description="H-T-H motif" evidence="2">
    <location>
        <begin position="33"/>
        <end position="52"/>
    </location>
</feature>
<protein>
    <submittedName>
        <fullName evidence="4">Transcription regulator</fullName>
    </submittedName>
</protein>
<evidence type="ECO:0000259" key="3">
    <source>
        <dbReference type="PROSITE" id="PS50977"/>
    </source>
</evidence>
<comment type="caution">
    <text evidence="4">The sequence shown here is derived from an EMBL/GenBank/DDBJ whole genome shotgun (WGS) entry which is preliminary data.</text>
</comment>
<name>M0NUN7_9EURY</name>
<dbReference type="PROSITE" id="PS50977">
    <property type="entry name" value="HTH_TETR_2"/>
    <property type="match status" value="1"/>
</dbReference>
<dbReference type="Gene3D" id="1.10.357.10">
    <property type="entry name" value="Tetracycline Repressor, domain 2"/>
    <property type="match status" value="1"/>
</dbReference>
<dbReference type="PANTHER" id="PTHR43479:SF11">
    <property type="entry name" value="ACREF_ENVCD OPERON REPRESSOR-RELATED"/>
    <property type="match status" value="1"/>
</dbReference>
<evidence type="ECO:0000256" key="2">
    <source>
        <dbReference type="PROSITE-ProRule" id="PRU00335"/>
    </source>
</evidence>
<organism evidence="4 5">
    <name type="scientific">Halorubrum distributum JCM 13561</name>
    <dbReference type="NCBI Taxonomy" id="1227483"/>
    <lineage>
        <taxon>Archaea</taxon>
        <taxon>Methanobacteriati</taxon>
        <taxon>Methanobacteriota</taxon>
        <taxon>Stenosarchaea group</taxon>
        <taxon>Halobacteria</taxon>
        <taxon>Halobacteriales</taxon>
        <taxon>Haloferacaceae</taxon>
        <taxon>Halorubrum</taxon>
        <taxon>Halorubrum distributum group</taxon>
    </lineage>
</organism>